<dbReference type="Proteomes" id="UP000091857">
    <property type="component" value="Chromosome 15"/>
</dbReference>
<proteinExistence type="predicted"/>
<reference evidence="2" key="1">
    <citation type="journal article" date="2016" name="Nat. Biotechnol.">
        <title>Sequencing wild and cultivated cassava and related species reveals extensive interspecific hybridization and genetic diversity.</title>
        <authorList>
            <person name="Bredeson J.V."/>
            <person name="Lyons J.B."/>
            <person name="Prochnik S.E."/>
            <person name="Wu G.A."/>
            <person name="Ha C.M."/>
            <person name="Edsinger-Gonzales E."/>
            <person name="Grimwood J."/>
            <person name="Schmutz J."/>
            <person name="Rabbi I.Y."/>
            <person name="Egesi C."/>
            <person name="Nauluvula P."/>
            <person name="Lebot V."/>
            <person name="Ndunguru J."/>
            <person name="Mkamilo G."/>
            <person name="Bart R.S."/>
            <person name="Setter T.L."/>
            <person name="Gleadow R.M."/>
            <person name="Kulakow P."/>
            <person name="Ferguson M.E."/>
            <person name="Rounsley S."/>
            <person name="Rokhsar D.S."/>
        </authorList>
    </citation>
    <scope>NUCLEOTIDE SEQUENCE [LARGE SCALE GENOMIC DNA]</scope>
    <source>
        <strain evidence="2">cv. AM560-2</strain>
    </source>
</reference>
<gene>
    <name evidence="1" type="ORF">MANES_15G038000v8</name>
</gene>
<keyword evidence="2" id="KW-1185">Reference proteome</keyword>
<sequence length="188" mass="21884">MSHFFFLNPLPFLQVRSTIQGTAVGVSHCVSYTFSLTKHPHPNFFCRSRKRNRLFSHTMSYRRDIRNSRSAIFDDGLEEGGLRASSSYSHSINEHDNDKAIDSLQDRVIFLKRLTGDIHEEVESHNRLLDRMGNKMDISRGIMSGTMDRFKMVFEKKSGRRTCILAGVFVVSFLIIYYLIRYLIPLWL</sequence>
<accession>A0ACB7GAD2</accession>
<dbReference type="EMBL" id="CM004401">
    <property type="protein sequence ID" value="KAG8636779.1"/>
    <property type="molecule type" value="Genomic_DNA"/>
</dbReference>
<protein>
    <submittedName>
        <fullName evidence="1">Uncharacterized protein</fullName>
    </submittedName>
</protein>
<evidence type="ECO:0000313" key="2">
    <source>
        <dbReference type="Proteomes" id="UP000091857"/>
    </source>
</evidence>
<name>A0ACB7GAD2_MANES</name>
<evidence type="ECO:0000313" key="1">
    <source>
        <dbReference type="EMBL" id="KAG8636779.1"/>
    </source>
</evidence>
<organism evidence="1 2">
    <name type="scientific">Manihot esculenta</name>
    <name type="common">Cassava</name>
    <name type="synonym">Jatropha manihot</name>
    <dbReference type="NCBI Taxonomy" id="3983"/>
    <lineage>
        <taxon>Eukaryota</taxon>
        <taxon>Viridiplantae</taxon>
        <taxon>Streptophyta</taxon>
        <taxon>Embryophyta</taxon>
        <taxon>Tracheophyta</taxon>
        <taxon>Spermatophyta</taxon>
        <taxon>Magnoliopsida</taxon>
        <taxon>eudicotyledons</taxon>
        <taxon>Gunneridae</taxon>
        <taxon>Pentapetalae</taxon>
        <taxon>rosids</taxon>
        <taxon>fabids</taxon>
        <taxon>Malpighiales</taxon>
        <taxon>Euphorbiaceae</taxon>
        <taxon>Crotonoideae</taxon>
        <taxon>Manihoteae</taxon>
        <taxon>Manihot</taxon>
    </lineage>
</organism>
<comment type="caution">
    <text evidence="1">The sequence shown here is derived from an EMBL/GenBank/DDBJ whole genome shotgun (WGS) entry which is preliminary data.</text>
</comment>